<dbReference type="GO" id="GO:0016853">
    <property type="term" value="F:isomerase activity"/>
    <property type="evidence" value="ECO:0007669"/>
    <property type="project" value="UniProtKB-KW"/>
</dbReference>
<dbReference type="PANTHER" id="PTHR42894">
    <property type="entry name" value="N-(5'-PHOSPHORIBOSYL)ANTHRANILATE ISOMERASE"/>
    <property type="match status" value="1"/>
</dbReference>
<dbReference type="InterPro" id="IPR011060">
    <property type="entry name" value="RibuloseP-bd_barrel"/>
</dbReference>
<sequence length="220" mass="24787">MPVGAGIAIMKIKVCGMRDVENIKALVELKPDFIGFIFYDKSPRFVGNEMGADYINSIPREIKKVGVFVNATVDFIIQNVRKYGLNYVQLHGNEMPEYCRSLRQKGISIIKAFRVDNDFVFGQVNNYKPHVDFFLFDAKGDGYGGNGVAFDWSILKKYDNQKPYFLAGGISLDNIEVLDTIIPKPYAIDVNSKFETSPGQKDIAKISELITKLKPERVEA</sequence>
<dbReference type="EC" id="5.3.1.24" evidence="3 9"/>
<evidence type="ECO:0000313" key="12">
    <source>
        <dbReference type="Proteomes" id="UP000002875"/>
    </source>
</evidence>
<dbReference type="InterPro" id="IPR013785">
    <property type="entry name" value="Aldolase_TIM"/>
</dbReference>
<evidence type="ECO:0000256" key="9">
    <source>
        <dbReference type="HAMAP-Rule" id="MF_00135"/>
    </source>
</evidence>
<evidence type="ECO:0000259" key="10">
    <source>
        <dbReference type="Pfam" id="PF00697"/>
    </source>
</evidence>
<keyword evidence="5 9" id="KW-0028">Amino-acid biosynthesis</keyword>
<evidence type="ECO:0000256" key="3">
    <source>
        <dbReference type="ARBA" id="ARBA00012572"/>
    </source>
</evidence>
<accession>A0ABM5N1L9</accession>
<comment type="similarity">
    <text evidence="9">Belongs to the TrpF family.</text>
</comment>
<feature type="domain" description="N-(5'phosphoribosyl) anthranilate isomerase (PRAI)" evidence="10">
    <location>
        <begin position="13"/>
        <end position="210"/>
    </location>
</feature>
<comment type="catalytic activity">
    <reaction evidence="1 9">
        <text>N-(5-phospho-beta-D-ribosyl)anthranilate = 1-(2-carboxyphenylamino)-1-deoxy-D-ribulose 5-phosphate</text>
        <dbReference type="Rhea" id="RHEA:21540"/>
        <dbReference type="ChEBI" id="CHEBI:18277"/>
        <dbReference type="ChEBI" id="CHEBI:58613"/>
        <dbReference type="EC" id="5.3.1.24"/>
    </reaction>
</comment>
<evidence type="ECO:0000256" key="8">
    <source>
        <dbReference type="ARBA" id="ARBA00023235"/>
    </source>
</evidence>
<dbReference type="Gene3D" id="3.20.20.70">
    <property type="entry name" value="Aldolase class I"/>
    <property type="match status" value="1"/>
</dbReference>
<keyword evidence="12" id="KW-1185">Reference proteome</keyword>
<dbReference type="Pfam" id="PF00697">
    <property type="entry name" value="PRAI"/>
    <property type="match status" value="1"/>
</dbReference>
<dbReference type="SUPFAM" id="SSF51366">
    <property type="entry name" value="Ribulose-phoshate binding barrel"/>
    <property type="match status" value="1"/>
</dbReference>
<protein>
    <recommendedName>
        <fullName evidence="4 9">N-(5'-phosphoribosyl)anthranilate isomerase</fullName>
        <shortName evidence="9">PRAI</shortName>
        <ecNumber evidence="3 9">5.3.1.24</ecNumber>
    </recommendedName>
</protein>
<evidence type="ECO:0000256" key="5">
    <source>
        <dbReference type="ARBA" id="ARBA00022605"/>
    </source>
</evidence>
<dbReference type="RefSeq" id="WP_015028923.1">
    <property type="nucleotide sequence ID" value="NC_018748.1"/>
</dbReference>
<dbReference type="PANTHER" id="PTHR42894:SF1">
    <property type="entry name" value="N-(5'-PHOSPHORIBOSYL)ANTHRANILATE ISOMERASE"/>
    <property type="match status" value="1"/>
</dbReference>
<dbReference type="EMBL" id="CP002961">
    <property type="protein sequence ID" value="AFK03225.1"/>
    <property type="molecule type" value="Genomic_DNA"/>
</dbReference>
<evidence type="ECO:0000256" key="1">
    <source>
        <dbReference type="ARBA" id="ARBA00001164"/>
    </source>
</evidence>
<dbReference type="CDD" id="cd00405">
    <property type="entry name" value="PRAI"/>
    <property type="match status" value="1"/>
</dbReference>
<evidence type="ECO:0000256" key="2">
    <source>
        <dbReference type="ARBA" id="ARBA00004664"/>
    </source>
</evidence>
<evidence type="ECO:0000256" key="6">
    <source>
        <dbReference type="ARBA" id="ARBA00022822"/>
    </source>
</evidence>
<dbReference type="InterPro" id="IPR001240">
    <property type="entry name" value="PRAI_dom"/>
</dbReference>
<keyword evidence="6 9" id="KW-0822">Tryptophan biosynthesis</keyword>
<evidence type="ECO:0000256" key="4">
    <source>
        <dbReference type="ARBA" id="ARBA00022272"/>
    </source>
</evidence>
<proteinExistence type="inferred from homology"/>
<evidence type="ECO:0000256" key="7">
    <source>
        <dbReference type="ARBA" id="ARBA00023141"/>
    </source>
</evidence>
<evidence type="ECO:0000313" key="11">
    <source>
        <dbReference type="EMBL" id="AFK03225.1"/>
    </source>
</evidence>
<organism evidence="11 12">
    <name type="scientific">Emticicia oligotrophica (strain DSM 17448 / CIP 109782 / MTCC 6937 / GPTSA100-15)</name>
    <dbReference type="NCBI Taxonomy" id="929562"/>
    <lineage>
        <taxon>Bacteria</taxon>
        <taxon>Pseudomonadati</taxon>
        <taxon>Bacteroidota</taxon>
        <taxon>Cytophagia</taxon>
        <taxon>Cytophagales</taxon>
        <taxon>Leadbetterellaceae</taxon>
        <taxon>Emticicia</taxon>
    </lineage>
</organism>
<reference evidence="11 12" key="1">
    <citation type="submission" date="2011-07" db="EMBL/GenBank/DDBJ databases">
        <title>The complete genome of chromosome of Emticicia oligotrophica DSM 17448.</title>
        <authorList>
            <consortium name="US DOE Joint Genome Institute (JGI-PGF)"/>
            <person name="Lucas S."/>
            <person name="Han J."/>
            <person name="Lapidus A."/>
            <person name="Bruce D."/>
            <person name="Goodwin L."/>
            <person name="Pitluck S."/>
            <person name="Peters L."/>
            <person name="Kyrpides N."/>
            <person name="Mavromatis K."/>
            <person name="Ivanova N."/>
            <person name="Ovchinnikova G."/>
            <person name="Teshima H."/>
            <person name="Detter J.C."/>
            <person name="Tapia R."/>
            <person name="Han C."/>
            <person name="Land M."/>
            <person name="Hauser L."/>
            <person name="Markowitz V."/>
            <person name="Cheng J.-F."/>
            <person name="Hugenholtz P."/>
            <person name="Woyke T."/>
            <person name="Wu D."/>
            <person name="Tindall B."/>
            <person name="Pomrenke H."/>
            <person name="Brambilla E."/>
            <person name="Klenk H.-P."/>
            <person name="Eisen J.A."/>
        </authorList>
    </citation>
    <scope>NUCLEOTIDE SEQUENCE [LARGE SCALE GENOMIC DNA]</scope>
    <source>
        <strain evidence="11 12">DSM 17448</strain>
    </source>
</reference>
<gene>
    <name evidence="9" type="primary">trpF</name>
    <name evidence="11" type="ordered locus">Emtol_2087</name>
</gene>
<keyword evidence="7 9" id="KW-0057">Aromatic amino acid biosynthesis</keyword>
<name>A0ABM5N1L9_EMTOG</name>
<comment type="pathway">
    <text evidence="2 9">Amino-acid biosynthesis; L-tryptophan biosynthesis; L-tryptophan from chorismate: step 3/5.</text>
</comment>
<dbReference type="InterPro" id="IPR044643">
    <property type="entry name" value="TrpF_fam"/>
</dbReference>
<keyword evidence="8 9" id="KW-0413">Isomerase</keyword>
<dbReference type="Proteomes" id="UP000002875">
    <property type="component" value="Chromosome"/>
</dbReference>
<dbReference type="HAMAP" id="MF_00135">
    <property type="entry name" value="PRAI"/>
    <property type="match status" value="1"/>
</dbReference>